<evidence type="ECO:0000256" key="5">
    <source>
        <dbReference type="ARBA" id="ARBA00022801"/>
    </source>
</evidence>
<dbReference type="CDD" id="cd05474">
    <property type="entry name" value="SAP_like"/>
    <property type="match status" value="1"/>
</dbReference>
<keyword evidence="4 7" id="KW-0064">Aspartyl protease</keyword>
<evidence type="ECO:0000256" key="3">
    <source>
        <dbReference type="ARBA" id="ARBA00022729"/>
    </source>
</evidence>
<evidence type="ECO:0000313" key="11">
    <source>
        <dbReference type="Proteomes" id="UP000182444"/>
    </source>
</evidence>
<organism evidence="10 11">
    <name type="scientific">Yarrowia lipolytica</name>
    <name type="common">Candida lipolytica</name>
    <dbReference type="NCBI Taxonomy" id="4952"/>
    <lineage>
        <taxon>Eukaryota</taxon>
        <taxon>Fungi</taxon>
        <taxon>Dikarya</taxon>
        <taxon>Ascomycota</taxon>
        <taxon>Saccharomycotina</taxon>
        <taxon>Dipodascomycetes</taxon>
        <taxon>Dipodascales</taxon>
        <taxon>Dipodascales incertae sedis</taxon>
        <taxon>Yarrowia</taxon>
    </lineage>
</organism>
<dbReference type="InterPro" id="IPR001969">
    <property type="entry name" value="Aspartic_peptidase_AS"/>
</dbReference>
<dbReference type="InterPro" id="IPR033121">
    <property type="entry name" value="PEPTIDASE_A1"/>
</dbReference>
<keyword evidence="3 8" id="KW-0732">Signal</keyword>
<feature type="signal peptide" evidence="8">
    <location>
        <begin position="1"/>
        <end position="17"/>
    </location>
</feature>
<dbReference type="KEGG" id="yli:2910235"/>
<gene>
    <name evidence="10" type="ORF">YALI1_D17462g</name>
</gene>
<dbReference type="PRINTS" id="PR00792">
    <property type="entry name" value="PEPSIN"/>
</dbReference>
<dbReference type="GeneID" id="2910235"/>
<dbReference type="InterPro" id="IPR033876">
    <property type="entry name" value="SAP-like"/>
</dbReference>
<keyword evidence="2 7" id="KW-0645">Protease</keyword>
<dbReference type="EMBL" id="CP017556">
    <property type="protein sequence ID" value="AOW04049.1"/>
    <property type="molecule type" value="Genomic_DNA"/>
</dbReference>
<dbReference type="FunFam" id="2.40.70.10:FF:000023">
    <property type="entry name" value="Aspartic protease"/>
    <property type="match status" value="1"/>
</dbReference>
<dbReference type="InterPro" id="IPR001461">
    <property type="entry name" value="Aspartic_peptidase_A1"/>
</dbReference>
<proteinExistence type="inferred from homology"/>
<dbReference type="InterPro" id="IPR021109">
    <property type="entry name" value="Peptidase_aspartic_dom_sf"/>
</dbReference>
<dbReference type="RefSeq" id="XP_502815.3">
    <property type="nucleotide sequence ID" value="XM_502815.3"/>
</dbReference>
<evidence type="ECO:0000259" key="9">
    <source>
        <dbReference type="PROSITE" id="PS51767"/>
    </source>
</evidence>
<dbReference type="VEuPathDB" id="FungiDB:YALI1_D17462g"/>
<dbReference type="PROSITE" id="PS00141">
    <property type="entry name" value="ASP_PROTEASE"/>
    <property type="match status" value="2"/>
</dbReference>
<dbReference type="GO" id="GO:0006508">
    <property type="term" value="P:proteolysis"/>
    <property type="evidence" value="ECO:0007669"/>
    <property type="project" value="UniProtKB-KW"/>
</dbReference>
<feature type="active site" evidence="6">
    <location>
        <position position="262"/>
    </location>
</feature>
<dbReference type="FunFam" id="2.40.70.10:FF:000011">
    <property type="entry name" value="Aspartic protease"/>
    <property type="match status" value="1"/>
</dbReference>
<dbReference type="GO" id="GO:0004190">
    <property type="term" value="F:aspartic-type endopeptidase activity"/>
    <property type="evidence" value="ECO:0007669"/>
    <property type="project" value="UniProtKB-KW"/>
</dbReference>
<evidence type="ECO:0000256" key="6">
    <source>
        <dbReference type="PIRSR" id="PIRSR601461-1"/>
    </source>
</evidence>
<name>A0A1D8NEI7_YARLL</name>
<dbReference type="PANTHER" id="PTHR47966:SF65">
    <property type="entry name" value="ASPARTIC-TYPE ENDOPEPTIDASE"/>
    <property type="match status" value="1"/>
</dbReference>
<protein>
    <recommendedName>
        <fullName evidence="9">Peptidase A1 domain-containing protein</fullName>
    </recommendedName>
</protein>
<evidence type="ECO:0000256" key="2">
    <source>
        <dbReference type="ARBA" id="ARBA00022670"/>
    </source>
</evidence>
<dbReference type="eggNOG" id="KOG1339">
    <property type="taxonomic scope" value="Eukaryota"/>
</dbReference>
<dbReference type="PANTHER" id="PTHR47966">
    <property type="entry name" value="BETA-SITE APP-CLEAVING ENZYME, ISOFORM A-RELATED"/>
    <property type="match status" value="1"/>
</dbReference>
<evidence type="ECO:0000256" key="4">
    <source>
        <dbReference type="ARBA" id="ARBA00022750"/>
    </source>
</evidence>
<reference evidence="10 11" key="1">
    <citation type="journal article" date="2016" name="PLoS ONE">
        <title>Sequence Assembly of Yarrowia lipolytica Strain W29/CLIB89 Shows Transposable Element Diversity.</title>
        <authorList>
            <person name="Magnan C."/>
            <person name="Yu J."/>
            <person name="Chang I."/>
            <person name="Jahn E."/>
            <person name="Kanomata Y."/>
            <person name="Wu J."/>
            <person name="Zeller M."/>
            <person name="Oakes M."/>
            <person name="Baldi P."/>
            <person name="Sandmeyer S."/>
        </authorList>
    </citation>
    <scope>NUCLEOTIDE SEQUENCE [LARGE SCALE GENOMIC DNA]</scope>
    <source>
        <strain evidence="11">CLIB89(W29)</strain>
    </source>
</reference>
<comment type="similarity">
    <text evidence="1 7">Belongs to the peptidase A1 family.</text>
</comment>
<feature type="domain" description="Peptidase A1" evidence="9">
    <location>
        <begin position="61"/>
        <end position="366"/>
    </location>
</feature>
<evidence type="ECO:0000256" key="7">
    <source>
        <dbReference type="RuleBase" id="RU000454"/>
    </source>
</evidence>
<dbReference type="OMA" id="TEYGFEG"/>
<dbReference type="AlphaFoldDB" id="A0A1D8NEI7"/>
<keyword evidence="5 7" id="KW-0378">Hydrolase</keyword>
<dbReference type="PROSITE" id="PS51767">
    <property type="entry name" value="PEPTIDASE_A1"/>
    <property type="match status" value="1"/>
</dbReference>
<evidence type="ECO:0000256" key="1">
    <source>
        <dbReference type="ARBA" id="ARBA00007447"/>
    </source>
</evidence>
<dbReference type="SUPFAM" id="SSF50630">
    <property type="entry name" value="Acid proteases"/>
    <property type="match status" value="1"/>
</dbReference>
<dbReference type="Pfam" id="PF00026">
    <property type="entry name" value="Asp"/>
    <property type="match status" value="1"/>
</dbReference>
<evidence type="ECO:0000256" key="8">
    <source>
        <dbReference type="SAM" id="SignalP"/>
    </source>
</evidence>
<feature type="chain" id="PRO_5009110481" description="Peptidase A1 domain-containing protein" evidence="8">
    <location>
        <begin position="18"/>
        <end position="384"/>
    </location>
</feature>
<feature type="active site" evidence="6">
    <location>
        <position position="79"/>
    </location>
</feature>
<evidence type="ECO:0000313" key="10">
    <source>
        <dbReference type="EMBL" id="AOW04049.1"/>
    </source>
</evidence>
<accession>A0A1D8NEI7</accession>
<dbReference type="VEuPathDB" id="FungiDB:YALI0_D14300g"/>
<dbReference type="Proteomes" id="UP000182444">
    <property type="component" value="Chromosome 1D"/>
</dbReference>
<sequence length="384" mass="41883">MFFSTTLVASFLALVSAAPGNPKVLTFPVTKHHENSKFAQHHLLHNSRPDPLVITNQFTYYSINVGLGTPIQNFQLLLDTGSSDLWVYNVTDTADCAYQACQQTGQFDKSKSSTYHSLDEDYFIQYVLGNATGYWGTDTLSAGSVTLPNFQFACADNAEGQTGILGVSVAGSESLHKGQKPYANFPLALQNAGYIDRRVYSLYLDQNDATNGTFLLGGVDYAKFNGSLTVLPLATPNAFFVDYKSIAFDGEQVAEAGAAVLDSGTSFTYIPDAAYQKIAKKLNIGDNTFFGMTTVDCNKDFELEFNFDGVTIKALKEQMLIPSGLGDCFFGLQSNTLSQNITLFGDTFLRNAYVAYDLEDSQIGLAQAVYTDKTDIRPITGPLK</sequence>
<dbReference type="Gene3D" id="2.40.70.10">
    <property type="entry name" value="Acid Proteases"/>
    <property type="match status" value="2"/>
</dbReference>